<evidence type="ECO:0000313" key="2">
    <source>
        <dbReference type="EMBL" id="CAH2322265.1"/>
    </source>
</evidence>
<sequence length="137" mass="15514">MATAFLSDTRGMGFMQPTSHSYIEQGMQCLDKIFNAFWAKLQARIQQPQQKPITVERSDVVPKKGEPTVGKDSPTHTPAKNRHQMLRVSHKTTFEHSGRKPPARAGTYHQAPPATPVGSKTLALTQAWRWREHLSRR</sequence>
<organism evidence="2 3">
    <name type="scientific">Pelobates cultripes</name>
    <name type="common">Western spadefoot toad</name>
    <dbReference type="NCBI Taxonomy" id="61616"/>
    <lineage>
        <taxon>Eukaryota</taxon>
        <taxon>Metazoa</taxon>
        <taxon>Chordata</taxon>
        <taxon>Craniata</taxon>
        <taxon>Vertebrata</taxon>
        <taxon>Euteleostomi</taxon>
        <taxon>Amphibia</taxon>
        <taxon>Batrachia</taxon>
        <taxon>Anura</taxon>
        <taxon>Pelobatoidea</taxon>
        <taxon>Pelobatidae</taxon>
        <taxon>Pelobates</taxon>
    </lineage>
</organism>
<proteinExistence type="predicted"/>
<keyword evidence="3" id="KW-1185">Reference proteome</keyword>
<dbReference type="AlphaFoldDB" id="A0AAD1TB74"/>
<feature type="compositionally biased region" description="Basic and acidic residues" evidence="1">
    <location>
        <begin position="54"/>
        <end position="66"/>
    </location>
</feature>
<reference evidence="2" key="1">
    <citation type="submission" date="2022-03" db="EMBL/GenBank/DDBJ databases">
        <authorList>
            <person name="Alioto T."/>
            <person name="Alioto T."/>
            <person name="Gomez Garrido J."/>
        </authorList>
    </citation>
    <scope>NUCLEOTIDE SEQUENCE</scope>
</reference>
<dbReference type="Proteomes" id="UP001295444">
    <property type="component" value="Chromosome 11"/>
</dbReference>
<feature type="region of interest" description="Disordered" evidence="1">
    <location>
        <begin position="45"/>
        <end position="119"/>
    </location>
</feature>
<dbReference type="EMBL" id="OW240922">
    <property type="protein sequence ID" value="CAH2322265.1"/>
    <property type="molecule type" value="Genomic_DNA"/>
</dbReference>
<name>A0AAD1TB74_PELCU</name>
<gene>
    <name evidence="2" type="ORF">PECUL_23A041438</name>
</gene>
<protein>
    <submittedName>
        <fullName evidence="2">Uncharacterized protein</fullName>
    </submittedName>
</protein>
<accession>A0AAD1TB74</accession>
<feature type="compositionally biased region" description="Basic residues" evidence="1">
    <location>
        <begin position="79"/>
        <end position="90"/>
    </location>
</feature>
<evidence type="ECO:0000256" key="1">
    <source>
        <dbReference type="SAM" id="MobiDB-lite"/>
    </source>
</evidence>
<evidence type="ECO:0000313" key="3">
    <source>
        <dbReference type="Proteomes" id="UP001295444"/>
    </source>
</evidence>